<reference evidence="1" key="1">
    <citation type="submission" date="2011-06" db="EMBL/GenBank/DDBJ databases">
        <title>The Genome Sequence of Fusarium oxysporum Fo47.</title>
        <authorList>
            <consortium name="The Broad Institute Genome Sequencing Platform"/>
            <person name="Ma L.-J."/>
            <person name="Gale L.R."/>
            <person name="Schwartz D.C."/>
            <person name="Zhou S."/>
            <person name="Corby-Kistler H."/>
            <person name="Young S.K."/>
            <person name="Zeng Q."/>
            <person name="Gargeya S."/>
            <person name="Fitzgerald M."/>
            <person name="Haas B."/>
            <person name="Abouelleil A."/>
            <person name="Alvarado L."/>
            <person name="Arachchi H.M."/>
            <person name="Berlin A."/>
            <person name="Brown A."/>
            <person name="Chapman S.B."/>
            <person name="Chen Z."/>
            <person name="Dunbar C."/>
            <person name="Freedman E."/>
            <person name="Gearin G."/>
            <person name="Gellesch M."/>
            <person name="Goldberg J."/>
            <person name="Griggs A."/>
            <person name="Gujja S."/>
            <person name="Heiman D."/>
            <person name="Howarth C."/>
            <person name="Larson L."/>
            <person name="Lui A."/>
            <person name="MacDonald P.J.P."/>
            <person name="Mehta T."/>
            <person name="Montmayeur A."/>
            <person name="Murphy C."/>
            <person name="Neiman D."/>
            <person name="Pearson M."/>
            <person name="Priest M."/>
            <person name="Roberts A."/>
            <person name="Saif S."/>
            <person name="Shea T."/>
            <person name="Shenoy N."/>
            <person name="Sisk P."/>
            <person name="Stolte C."/>
            <person name="Sykes S."/>
            <person name="Wortman J."/>
            <person name="Nusbaum C."/>
            <person name="Birren B."/>
        </authorList>
    </citation>
    <scope>NUCLEOTIDE SEQUENCE [LARGE SCALE GENOMIC DNA]</scope>
    <source>
        <strain evidence="1">Fo47</strain>
    </source>
</reference>
<name>W9LGI2_FUSOX</name>
<accession>W9LGI2</accession>
<dbReference type="EMBL" id="JH717896">
    <property type="protein sequence ID" value="EWZ52173.1"/>
    <property type="molecule type" value="Genomic_DNA"/>
</dbReference>
<dbReference type="VEuPathDB" id="FungiDB:FOZG_01975"/>
<dbReference type="HOGENOM" id="CLU_763001_0_0_1"/>
<organism evidence="1">
    <name type="scientific">Fusarium oxysporum Fo47</name>
    <dbReference type="NCBI Taxonomy" id="660027"/>
    <lineage>
        <taxon>Eukaryota</taxon>
        <taxon>Fungi</taxon>
        <taxon>Dikarya</taxon>
        <taxon>Ascomycota</taxon>
        <taxon>Pezizomycotina</taxon>
        <taxon>Sordariomycetes</taxon>
        <taxon>Hypocreomycetidae</taxon>
        <taxon>Hypocreales</taxon>
        <taxon>Nectriaceae</taxon>
        <taxon>Fusarium</taxon>
        <taxon>Fusarium oxysporum species complex</taxon>
    </lineage>
</organism>
<dbReference type="Proteomes" id="UP000030766">
    <property type="component" value="Unassembled WGS sequence"/>
</dbReference>
<reference evidence="1" key="2">
    <citation type="submission" date="2012-06" db="EMBL/GenBank/DDBJ databases">
        <title>Annotation of the Genome Sequence of Fusarium oxysporum Fo47.</title>
        <authorList>
            <consortium name="The Broad Institute Genomics Platform"/>
            <person name="Ma L.-J."/>
            <person name="Corby-Kistler H."/>
            <person name="Broz K."/>
            <person name="Gale L.R."/>
            <person name="Jonkers W."/>
            <person name="O'Donnell K."/>
            <person name="Ploetz R."/>
            <person name="Steinberg C."/>
            <person name="Schwartz D.C."/>
            <person name="VanEtten H."/>
            <person name="Zhou S."/>
            <person name="Young S.K."/>
            <person name="Zeng Q."/>
            <person name="Gargeya S."/>
            <person name="Fitzgerald M."/>
            <person name="Abouelleil A."/>
            <person name="Alvarado L."/>
            <person name="Chapman S.B."/>
            <person name="Gainer-Dewar J."/>
            <person name="Goldberg J."/>
            <person name="Griggs A."/>
            <person name="Gujja S."/>
            <person name="Hansen M."/>
            <person name="Howarth C."/>
            <person name="Imamovic A."/>
            <person name="Ireland A."/>
            <person name="Larimer J."/>
            <person name="McCowan C."/>
            <person name="Murphy C."/>
            <person name="Pearson M."/>
            <person name="Poon T.W."/>
            <person name="Priest M."/>
            <person name="Roberts A."/>
            <person name="Saif S."/>
            <person name="Shea T."/>
            <person name="Sykes S."/>
            <person name="Wortman J."/>
            <person name="Nusbaum C."/>
            <person name="Birren B."/>
        </authorList>
    </citation>
    <scope>NUCLEOTIDE SEQUENCE</scope>
    <source>
        <strain evidence="1">Fo47</strain>
    </source>
</reference>
<dbReference type="PROSITE" id="PS51257">
    <property type="entry name" value="PROKAR_LIPOPROTEIN"/>
    <property type="match status" value="1"/>
</dbReference>
<proteinExistence type="predicted"/>
<sequence length="443" mass="51560">MRQIRYATTIPQIYNTTVIIGACRVITRNDEESEDSGFDMDQCCWNDARMDMKRVAQLGHRQTWLSAKRAEGFIQTYPSEMIGRILLYIREACEEAKQTPLPTEILIILYGFGNPAIGCHMDCTKDFLDPDAILTPSMILNELPPDGHATLAMRMFAPRPWVESYRLHRHELDKIKIAYPNVYKQAAADGTLAKQTFTEEGVLDYRRSKIHEIKFKYRHYELALWLRQGPKDTDGATIIGDRMLQFMDPYPQETGLQQMSREALLATVVNFRLAMAVLTDNMVAHFKLKRPLDQTCLEWDMPRWLERQSNLTRSNEFYNLFKTEEDIETEAGLLWSGYTRFRLYLRAAHYETYVAEEIINTPRDISNVLVDIERVFDYILDRVEKSASVCKKTVDEAKQEYGDEVLSRSMPRERFESLQNMIQQLYDVVYDGYAVVEPEGNSR</sequence>
<gene>
    <name evidence="1" type="ORF">FOZG_01975</name>
</gene>
<evidence type="ECO:0000313" key="1">
    <source>
        <dbReference type="EMBL" id="EWZ52173.1"/>
    </source>
</evidence>
<protein>
    <submittedName>
        <fullName evidence="1">Uncharacterized protein</fullName>
    </submittedName>
</protein>
<dbReference type="AlphaFoldDB" id="W9LGI2"/>